<keyword evidence="2 5" id="KW-0812">Transmembrane</keyword>
<dbReference type="Proteomes" id="UP000239010">
    <property type="component" value="Unassembled WGS sequence"/>
</dbReference>
<evidence type="ECO:0000256" key="5">
    <source>
        <dbReference type="SAM" id="Phobius"/>
    </source>
</evidence>
<evidence type="ECO:0000256" key="1">
    <source>
        <dbReference type="ARBA" id="ARBA00004141"/>
    </source>
</evidence>
<dbReference type="AlphaFoldDB" id="A0A8E2UAK8"/>
<organism evidence="6 7">
    <name type="scientific">Entomoplasma ellychniae</name>
    <dbReference type="NCBI Taxonomy" id="2114"/>
    <lineage>
        <taxon>Bacteria</taxon>
        <taxon>Bacillati</taxon>
        <taxon>Mycoplasmatota</taxon>
        <taxon>Mollicutes</taxon>
        <taxon>Entomoplasmatales</taxon>
        <taxon>Entomoplasmataceae</taxon>
        <taxon>Entomoplasma</taxon>
    </lineage>
</organism>
<evidence type="ECO:0000313" key="6">
    <source>
        <dbReference type="EMBL" id="PPE04500.1"/>
    </source>
</evidence>
<accession>A0A8E2UAK8</accession>
<feature type="transmembrane region" description="Helical" evidence="5">
    <location>
        <begin position="271"/>
        <end position="289"/>
    </location>
</feature>
<dbReference type="Gene3D" id="1.20.1540.10">
    <property type="entry name" value="Rhomboid-like"/>
    <property type="match status" value="1"/>
</dbReference>
<protein>
    <submittedName>
        <fullName evidence="6">Uncharacterized protein</fullName>
    </submittedName>
</protein>
<sequence length="470" mass="52576">MSDKNIQMFKSFISFLKKEYKYKELKKIPSKENKVFLVNRIYKYQIIILDNDQSANDLTSENILYNDSSIDKDSILKITFSNNAPRPLQQINGIWAIQTNNEKVQSDLIQIFGDIHKLNLYQIEETKPENSNMSIQEQNEIKVKNFNSFMAKIKNNKISFTWAILVLFIILPSIATILGSVLNINWLDETTSNVPTVVHRSWTSGAAQIVFGGTNRTITINGGQYWRILTYGFSAMENSKSGLLFDLLILFFVCSALFSTSRMTEIVNGSVKKIAIPFVASYILLGFITSTTMPYSITSGPLPILSIMIGIMLMNVSGDKTPVSIFAKTKSVWPILIIILVASSSNDTMSSFSIAFLGMVFGSITYALTSKGANEWKVSEKIMLFLLVLFIVVGIVFLFVLKTIPAYNNNILAAINFYLSKGIISEGYASNLVVNKIGWMGDINYVDIKNTAGLITWSGWVWQPGIITGV</sequence>
<dbReference type="EMBL" id="PHND01000001">
    <property type="protein sequence ID" value="PPE04500.1"/>
    <property type="molecule type" value="Genomic_DNA"/>
</dbReference>
<keyword evidence="3 5" id="KW-1133">Transmembrane helix</keyword>
<reference evidence="6 7" key="1">
    <citation type="submission" date="2017-11" db="EMBL/GenBank/DDBJ databases">
        <title>Genome sequence of Entomoplasma ellychniae ELCN-1 (ATCC 43707).</title>
        <authorList>
            <person name="Lo W.-S."/>
            <person name="Gasparich G.E."/>
            <person name="Kuo C.-H."/>
        </authorList>
    </citation>
    <scope>NUCLEOTIDE SEQUENCE [LARGE SCALE GENOMIC DNA]</scope>
    <source>
        <strain evidence="6 7">ELCN-1</strain>
    </source>
</reference>
<dbReference type="RefSeq" id="WP_104205649.1">
    <property type="nucleotide sequence ID" value="NZ_PHND01000001.1"/>
</dbReference>
<dbReference type="InterPro" id="IPR035952">
    <property type="entry name" value="Rhomboid-like_sf"/>
</dbReference>
<evidence type="ECO:0000256" key="3">
    <source>
        <dbReference type="ARBA" id="ARBA00022989"/>
    </source>
</evidence>
<keyword evidence="7" id="KW-1185">Reference proteome</keyword>
<feature type="transmembrane region" description="Helical" evidence="5">
    <location>
        <begin position="325"/>
        <end position="343"/>
    </location>
</feature>
<proteinExistence type="predicted"/>
<feature type="transmembrane region" description="Helical" evidence="5">
    <location>
        <begin position="160"/>
        <end position="182"/>
    </location>
</feature>
<feature type="transmembrane region" description="Helical" evidence="5">
    <location>
        <begin position="382"/>
        <end position="401"/>
    </location>
</feature>
<gene>
    <name evidence="6" type="ORF">EELLY_v1c01800</name>
</gene>
<dbReference type="GO" id="GO:0016020">
    <property type="term" value="C:membrane"/>
    <property type="evidence" value="ECO:0007669"/>
    <property type="project" value="UniProtKB-SubCell"/>
</dbReference>
<keyword evidence="4 5" id="KW-0472">Membrane</keyword>
<dbReference type="SUPFAM" id="SSF144091">
    <property type="entry name" value="Rhomboid-like"/>
    <property type="match status" value="1"/>
</dbReference>
<name>A0A8E2UAK8_9MOLU</name>
<feature type="transmembrane region" description="Helical" evidence="5">
    <location>
        <begin position="349"/>
        <end position="370"/>
    </location>
</feature>
<comment type="caution">
    <text evidence="6">The sequence shown here is derived from an EMBL/GenBank/DDBJ whole genome shotgun (WGS) entry which is preliminary data.</text>
</comment>
<feature type="transmembrane region" description="Helical" evidence="5">
    <location>
        <begin position="241"/>
        <end position="259"/>
    </location>
</feature>
<comment type="subcellular location">
    <subcellularLocation>
        <location evidence="1">Membrane</location>
        <topology evidence="1">Multi-pass membrane protein</topology>
    </subcellularLocation>
</comment>
<evidence type="ECO:0000256" key="4">
    <source>
        <dbReference type="ARBA" id="ARBA00023136"/>
    </source>
</evidence>
<evidence type="ECO:0000256" key="2">
    <source>
        <dbReference type="ARBA" id="ARBA00022692"/>
    </source>
</evidence>
<evidence type="ECO:0000313" key="7">
    <source>
        <dbReference type="Proteomes" id="UP000239010"/>
    </source>
</evidence>